<organism evidence="3 4">
    <name type="scientific">Mortierella alpina</name>
    <name type="common">Oleaginous fungus</name>
    <name type="synonym">Mortierella renispora</name>
    <dbReference type="NCBI Taxonomy" id="64518"/>
    <lineage>
        <taxon>Eukaryota</taxon>
        <taxon>Fungi</taxon>
        <taxon>Fungi incertae sedis</taxon>
        <taxon>Mucoromycota</taxon>
        <taxon>Mortierellomycotina</taxon>
        <taxon>Mortierellomycetes</taxon>
        <taxon>Mortierellales</taxon>
        <taxon>Mortierellaceae</taxon>
        <taxon>Mortierella</taxon>
    </lineage>
</organism>
<proteinExistence type="predicted"/>
<dbReference type="CDD" id="cd11296">
    <property type="entry name" value="O-FucT_like"/>
    <property type="match status" value="1"/>
</dbReference>
<sequence>MAEPPTPINSATARPYLADLIVEPENNSPAYSRTLFRHWITISGTCNTRETVLKRDGTDASTTSYKAMEAHDAENALAMIAIVDLYGDGMGVLLSLGLALEWCFKAQKLLFFSVTVAVIRVAIAGSPEPAATAAALAVVATRFVEASSNEPSSDRLRAGLGVVNAFLSGCSQVRMHQCLGVSNPSSSPQDSVMMATFSLPQMRNRQFKFFVFLVIAAVITFLGLVQFNQEGLSIFRSRTDNDGSKPPPKVVSSNPPPRMDTDYDEAGWEPPKPHKDLKLEDDPVREHDPSGAKHGDSSSTRHYIKGEDGADSTIEIPYWDPARPLPKWYTQTQEFIKRFEKEDRPYPFFDKYLFYDTHIWLGLNNIRYMLEMANNMARVLERTLIISHKTFARSCSHFELCQAYGKMENIAEITDPFYARWALDAKSFWDVDGMRETLNVMTSSEFNRVMMVKHKIIVEDPDEWIESYGGDLRLPRAFYLLKVYHEMNPAISIDSRPLLPQLYNLNMQAFAMVDDVTPLLNKGELPSKSLIQPSMELFVIHEGQEMSVTETRTEKMSIRWKEHKDNNNTGQYGVLPIGFKQLFHSDATILHFQEGVHGFLRFPFKFSTKKSLERYQNIAMNEIQVSKELQEAREFILKKLLAKLNNKPYMGFHYRQGDFQAYGWSREENNDFAVHKFMYASWKHRTNKGKECDIDFNALGVDGNNYRQVPWDKMQGCLDKQFYVASDKTDPQFLQSIRDVGGITIHDLMDDDEFRKRFMHMTVIGDYLGVIDQWVLAHAEVFYGSRLSSVTGGVLNLRMKLGKQNNQNEWVLNNIETELKAKIGLP</sequence>
<feature type="compositionally biased region" description="Pro residues" evidence="1">
    <location>
        <begin position="245"/>
        <end position="258"/>
    </location>
</feature>
<dbReference type="AlphaFoldDB" id="A0A9P8CUG8"/>
<keyword evidence="2" id="KW-0472">Membrane</keyword>
<accession>A0A9P8CUG8</accession>
<evidence type="ECO:0000256" key="2">
    <source>
        <dbReference type="SAM" id="Phobius"/>
    </source>
</evidence>
<dbReference type="EMBL" id="JAIFTL010000387">
    <property type="protein sequence ID" value="KAG9319732.1"/>
    <property type="molecule type" value="Genomic_DNA"/>
</dbReference>
<evidence type="ECO:0000313" key="3">
    <source>
        <dbReference type="EMBL" id="KAG9319732.1"/>
    </source>
</evidence>
<feature type="transmembrane region" description="Helical" evidence="2">
    <location>
        <begin position="209"/>
        <end position="227"/>
    </location>
</feature>
<evidence type="ECO:0000313" key="4">
    <source>
        <dbReference type="Proteomes" id="UP000717515"/>
    </source>
</evidence>
<dbReference type="Gene3D" id="3.40.50.11350">
    <property type="match status" value="1"/>
</dbReference>
<gene>
    <name evidence="3" type="ORF">KVV02_001771</name>
</gene>
<dbReference type="Proteomes" id="UP000717515">
    <property type="component" value="Unassembled WGS sequence"/>
</dbReference>
<protein>
    <recommendedName>
        <fullName evidence="5">O-fucosyltransferase family protein</fullName>
    </recommendedName>
</protein>
<evidence type="ECO:0008006" key="5">
    <source>
        <dbReference type="Google" id="ProtNLM"/>
    </source>
</evidence>
<feature type="region of interest" description="Disordered" evidence="1">
    <location>
        <begin position="236"/>
        <end position="306"/>
    </location>
</feature>
<feature type="compositionally biased region" description="Basic and acidic residues" evidence="1">
    <location>
        <begin position="271"/>
        <end position="296"/>
    </location>
</feature>
<name>A0A9P8CUG8_MORAP</name>
<keyword evidence="2" id="KW-0812">Transmembrane</keyword>
<evidence type="ECO:0000256" key="1">
    <source>
        <dbReference type="SAM" id="MobiDB-lite"/>
    </source>
</evidence>
<comment type="caution">
    <text evidence="3">The sequence shown here is derived from an EMBL/GenBank/DDBJ whole genome shotgun (WGS) entry which is preliminary data.</text>
</comment>
<reference evidence="3" key="1">
    <citation type="submission" date="2021-07" db="EMBL/GenBank/DDBJ databases">
        <title>Draft genome of Mortierella alpina, strain LL118, isolated from an aspen leaf litter sample.</title>
        <authorList>
            <person name="Yang S."/>
            <person name="Vinatzer B.A."/>
        </authorList>
    </citation>
    <scope>NUCLEOTIDE SEQUENCE</scope>
    <source>
        <strain evidence="3">LL118</strain>
    </source>
</reference>
<keyword evidence="2" id="KW-1133">Transmembrane helix</keyword>